<dbReference type="InterPro" id="IPR023753">
    <property type="entry name" value="FAD/NAD-binding_dom"/>
</dbReference>
<dbReference type="InterPro" id="IPR050151">
    <property type="entry name" value="Class-I_Pyr_Nuc-Dis_Oxidored"/>
</dbReference>
<dbReference type="SUPFAM" id="SSF51905">
    <property type="entry name" value="FAD/NAD(P)-binding domain"/>
    <property type="match status" value="1"/>
</dbReference>
<dbReference type="Proteomes" id="UP001500635">
    <property type="component" value="Unassembled WGS sequence"/>
</dbReference>
<dbReference type="SUPFAM" id="SSF55424">
    <property type="entry name" value="FAD/NAD-linked reductases, dimerisation (C-terminal) domain"/>
    <property type="match status" value="1"/>
</dbReference>
<dbReference type="Pfam" id="PF07992">
    <property type="entry name" value="Pyr_redox_2"/>
    <property type="match status" value="1"/>
</dbReference>
<dbReference type="PRINTS" id="PR00368">
    <property type="entry name" value="FADPNR"/>
</dbReference>
<evidence type="ECO:0000256" key="4">
    <source>
        <dbReference type="ARBA" id="ARBA00016961"/>
    </source>
</evidence>
<keyword evidence="17" id="KW-1185">Reference proteome</keyword>
<dbReference type="PIRSF" id="PIRSF000350">
    <property type="entry name" value="Mercury_reductase_MerA"/>
    <property type="match status" value="1"/>
</dbReference>
<organism evidence="16 17">
    <name type="scientific">Tsukamurella soli</name>
    <dbReference type="NCBI Taxonomy" id="644556"/>
    <lineage>
        <taxon>Bacteria</taxon>
        <taxon>Bacillati</taxon>
        <taxon>Actinomycetota</taxon>
        <taxon>Actinomycetes</taxon>
        <taxon>Mycobacteriales</taxon>
        <taxon>Tsukamurellaceae</taxon>
        <taxon>Tsukamurella</taxon>
    </lineage>
</organism>
<evidence type="ECO:0000256" key="13">
    <source>
        <dbReference type="RuleBase" id="RU003692"/>
    </source>
</evidence>
<sequence length="452" mass="48058">MLGAGPGGYVAAIRAAQLGQKVAIIEEKYWGGVCLNVGCIPSKALLRNAELAHIFSAEAKTFGISGNATFDFGAAFDRSRKVSEASAAGVHYLMKKNKITEIDGYGVFTDAKTIAVGDRVVTFDNVIIDTGSTVRLLPGVQLSDNVVTYETQILTRDLPESIIIIGAGAIGMEFGYVLRAYGVEVTIVEFLDRALPNEDADVSKEIQKQYRKLGIKILTSTRVETVTDNGSSVTVTYSDAKGQGSLSASKVLMSVGFAPRVEGFGLEKTGVALTERGAIAIDDYMRTNVPGIYAIGDVTAKLQLAHVAEAQAVVAAETIAGAETQTLGDYRNMPRATFCQPQVASFGLTEQQARDEGYDVKVASFPFSANGKARGLADGVGFVKLVADAQYGELLGGHLIGPDVSELLPELTLAQKWDLTVNELARNVHTHPTLSEALQEAIHGLAGHMINL</sequence>
<comment type="similarity">
    <text evidence="2 13">Belongs to the class-I pyridine nucleotide-disulfide oxidoreductase family.</text>
</comment>
<dbReference type="PANTHER" id="PTHR22912">
    <property type="entry name" value="DISULFIDE OXIDOREDUCTASE"/>
    <property type="match status" value="1"/>
</dbReference>
<dbReference type="InterPro" id="IPR001100">
    <property type="entry name" value="Pyr_nuc-diS_OxRdtase"/>
</dbReference>
<comment type="catalytic activity">
    <reaction evidence="12 13">
        <text>N(6)-[(R)-dihydrolipoyl]-L-lysyl-[protein] + NAD(+) = N(6)-[(R)-lipoyl]-L-lysyl-[protein] + NADH + H(+)</text>
        <dbReference type="Rhea" id="RHEA:15045"/>
        <dbReference type="Rhea" id="RHEA-COMP:10474"/>
        <dbReference type="Rhea" id="RHEA-COMP:10475"/>
        <dbReference type="ChEBI" id="CHEBI:15378"/>
        <dbReference type="ChEBI" id="CHEBI:57540"/>
        <dbReference type="ChEBI" id="CHEBI:57945"/>
        <dbReference type="ChEBI" id="CHEBI:83099"/>
        <dbReference type="ChEBI" id="CHEBI:83100"/>
        <dbReference type="EC" id="1.8.1.4"/>
    </reaction>
</comment>
<feature type="domain" description="Pyridine nucleotide-disulphide oxidoreductase dimerisation" evidence="14">
    <location>
        <begin position="333"/>
        <end position="441"/>
    </location>
</feature>
<protein>
    <recommendedName>
        <fullName evidence="4 13">Dihydrolipoyl dehydrogenase</fullName>
        <ecNumber evidence="3 13">1.8.1.4</ecNumber>
    </recommendedName>
</protein>
<dbReference type="NCBIfam" id="TIGR01350">
    <property type="entry name" value="lipoamide_DH"/>
    <property type="match status" value="1"/>
</dbReference>
<keyword evidence="8 13" id="KW-0560">Oxidoreductase</keyword>
<evidence type="ECO:0000256" key="3">
    <source>
        <dbReference type="ARBA" id="ARBA00012608"/>
    </source>
</evidence>
<dbReference type="Pfam" id="PF02852">
    <property type="entry name" value="Pyr_redox_dim"/>
    <property type="match status" value="1"/>
</dbReference>
<evidence type="ECO:0000256" key="5">
    <source>
        <dbReference type="ARBA" id="ARBA00022490"/>
    </source>
</evidence>
<evidence type="ECO:0000256" key="8">
    <source>
        <dbReference type="ARBA" id="ARBA00023002"/>
    </source>
</evidence>
<keyword evidence="6 13" id="KW-0285">Flavoprotein</keyword>
<dbReference type="InterPro" id="IPR016156">
    <property type="entry name" value="FAD/NAD-linked_Rdtase_dimer_sf"/>
</dbReference>
<evidence type="ECO:0000256" key="10">
    <source>
        <dbReference type="ARBA" id="ARBA00023157"/>
    </source>
</evidence>
<evidence type="ECO:0000259" key="15">
    <source>
        <dbReference type="Pfam" id="PF07992"/>
    </source>
</evidence>
<comment type="subcellular location">
    <subcellularLocation>
        <location evidence="1">Cytoplasm</location>
    </subcellularLocation>
</comment>
<comment type="caution">
    <text evidence="16">The sequence shown here is derived from an EMBL/GenBank/DDBJ whole genome shotgun (WGS) entry which is preliminary data.</text>
</comment>
<accession>A0ABP8JAD3</accession>
<comment type="cofactor">
    <cofactor evidence="13">
        <name>FAD</name>
        <dbReference type="ChEBI" id="CHEBI:57692"/>
    </cofactor>
    <text evidence="13">Binds 1 FAD per subunit.</text>
</comment>
<feature type="domain" description="FAD/NAD(P)-binding" evidence="15">
    <location>
        <begin position="2"/>
        <end position="312"/>
    </location>
</feature>
<evidence type="ECO:0000256" key="7">
    <source>
        <dbReference type="ARBA" id="ARBA00022827"/>
    </source>
</evidence>
<dbReference type="EC" id="1.8.1.4" evidence="3 13"/>
<dbReference type="Gene3D" id="3.30.390.30">
    <property type="match status" value="1"/>
</dbReference>
<evidence type="ECO:0000256" key="2">
    <source>
        <dbReference type="ARBA" id="ARBA00007532"/>
    </source>
</evidence>
<evidence type="ECO:0000313" key="17">
    <source>
        <dbReference type="Proteomes" id="UP001500635"/>
    </source>
</evidence>
<evidence type="ECO:0000256" key="9">
    <source>
        <dbReference type="ARBA" id="ARBA00023027"/>
    </source>
</evidence>
<evidence type="ECO:0000256" key="11">
    <source>
        <dbReference type="ARBA" id="ARBA00023284"/>
    </source>
</evidence>
<evidence type="ECO:0000256" key="1">
    <source>
        <dbReference type="ARBA" id="ARBA00004496"/>
    </source>
</evidence>
<reference evidence="17" key="1">
    <citation type="journal article" date="2019" name="Int. J. Syst. Evol. Microbiol.">
        <title>The Global Catalogue of Microorganisms (GCM) 10K type strain sequencing project: providing services to taxonomists for standard genome sequencing and annotation.</title>
        <authorList>
            <consortium name="The Broad Institute Genomics Platform"/>
            <consortium name="The Broad Institute Genome Sequencing Center for Infectious Disease"/>
            <person name="Wu L."/>
            <person name="Ma J."/>
        </authorList>
    </citation>
    <scope>NUCLEOTIDE SEQUENCE [LARGE SCALE GENOMIC DNA]</scope>
    <source>
        <strain evidence="17">JCM 17688</strain>
    </source>
</reference>
<dbReference type="PRINTS" id="PR00411">
    <property type="entry name" value="PNDRDTASEI"/>
</dbReference>
<name>A0ABP8JAD3_9ACTN</name>
<dbReference type="PROSITE" id="PS00076">
    <property type="entry name" value="PYRIDINE_REDOX_1"/>
    <property type="match status" value="1"/>
</dbReference>
<dbReference type="InterPro" id="IPR012999">
    <property type="entry name" value="Pyr_OxRdtase_I_AS"/>
</dbReference>
<dbReference type="InterPro" id="IPR004099">
    <property type="entry name" value="Pyr_nucl-diS_OxRdtase_dimer"/>
</dbReference>
<proteinExistence type="inferred from homology"/>
<keyword evidence="5" id="KW-0963">Cytoplasm</keyword>
<evidence type="ECO:0000256" key="12">
    <source>
        <dbReference type="ARBA" id="ARBA00049187"/>
    </source>
</evidence>
<evidence type="ECO:0000256" key="6">
    <source>
        <dbReference type="ARBA" id="ARBA00022630"/>
    </source>
</evidence>
<keyword evidence="9 13" id="KW-0520">NAD</keyword>
<dbReference type="InterPro" id="IPR006258">
    <property type="entry name" value="Lipoamide_DH"/>
</dbReference>
<keyword evidence="7 13" id="KW-0274">FAD</keyword>
<gene>
    <name evidence="16" type="primary">lpdA_1</name>
    <name evidence="16" type="ORF">GCM10023147_12370</name>
</gene>
<evidence type="ECO:0000259" key="14">
    <source>
        <dbReference type="Pfam" id="PF02852"/>
    </source>
</evidence>
<keyword evidence="10" id="KW-1015">Disulfide bond</keyword>
<dbReference type="PANTHER" id="PTHR22912:SF217">
    <property type="entry name" value="DIHYDROLIPOYL DEHYDROGENASE"/>
    <property type="match status" value="1"/>
</dbReference>
<dbReference type="EMBL" id="BAABFR010000013">
    <property type="protein sequence ID" value="GAA4387662.1"/>
    <property type="molecule type" value="Genomic_DNA"/>
</dbReference>
<dbReference type="InterPro" id="IPR036188">
    <property type="entry name" value="FAD/NAD-bd_sf"/>
</dbReference>
<keyword evidence="11 13" id="KW-0676">Redox-active center</keyword>
<comment type="miscellaneous">
    <text evidence="13">The active site is a redox-active disulfide bond.</text>
</comment>
<evidence type="ECO:0000313" key="16">
    <source>
        <dbReference type="EMBL" id="GAA4387662.1"/>
    </source>
</evidence>
<dbReference type="Gene3D" id="3.50.50.60">
    <property type="entry name" value="FAD/NAD(P)-binding domain"/>
    <property type="match status" value="2"/>
</dbReference>